<dbReference type="EMBL" id="UINC01022036">
    <property type="protein sequence ID" value="SVA90835.1"/>
    <property type="molecule type" value="Genomic_DNA"/>
</dbReference>
<reference evidence="4" key="1">
    <citation type="submission" date="2018-05" db="EMBL/GenBank/DDBJ databases">
        <authorList>
            <person name="Lanie J.A."/>
            <person name="Ng W.-L."/>
            <person name="Kazmierczak K.M."/>
            <person name="Andrzejewski T.M."/>
            <person name="Davidsen T.M."/>
            <person name="Wayne K.J."/>
            <person name="Tettelin H."/>
            <person name="Glass J.I."/>
            <person name="Rusch D."/>
            <person name="Podicherti R."/>
            <person name="Tsui H.-C.T."/>
            <person name="Winkler M.E."/>
        </authorList>
    </citation>
    <scope>NUCLEOTIDE SEQUENCE</scope>
</reference>
<dbReference type="InterPro" id="IPR026590">
    <property type="entry name" value="Ssirtuin_cat_dom"/>
</dbReference>
<sequence length="140" mass="16118">MHELAGNSSIIYMHGELNKVRCISKDSHIHHWTKDLNEKHKCPECSSQMRPHICWFGEMPFQMDEIHQKAEQSALFVSIGTSGEVYPAAGFVSMFKEMKKPTVELNLEPSRNQDQFDFAIHKPATVAVEEFKNLIIKNMK</sequence>
<dbReference type="PROSITE" id="PS50305">
    <property type="entry name" value="SIRTUIN"/>
    <property type="match status" value="1"/>
</dbReference>
<dbReference type="InterPro" id="IPR003000">
    <property type="entry name" value="Sirtuin"/>
</dbReference>
<keyword evidence="2" id="KW-0520">NAD</keyword>
<protein>
    <recommendedName>
        <fullName evidence="3">Deacetylase sirtuin-type domain-containing protein</fullName>
    </recommendedName>
</protein>
<dbReference type="SUPFAM" id="SSF52467">
    <property type="entry name" value="DHS-like NAD/FAD-binding domain"/>
    <property type="match status" value="1"/>
</dbReference>
<gene>
    <name evidence="4" type="ORF">METZ01_LOCUS143689</name>
</gene>
<dbReference type="PANTHER" id="PTHR11085:SF4">
    <property type="entry name" value="NAD-DEPENDENT PROTEIN DEACYLASE"/>
    <property type="match status" value="1"/>
</dbReference>
<proteinExistence type="predicted"/>
<feature type="domain" description="Deacetylase sirtuin-type" evidence="3">
    <location>
        <begin position="1"/>
        <end position="140"/>
    </location>
</feature>
<dbReference type="Gene3D" id="3.40.50.1220">
    <property type="entry name" value="TPP-binding domain"/>
    <property type="match status" value="1"/>
</dbReference>
<dbReference type="InterPro" id="IPR029035">
    <property type="entry name" value="DHS-like_NAD/FAD-binding_dom"/>
</dbReference>
<keyword evidence="1" id="KW-0808">Transferase</keyword>
<dbReference type="GO" id="GO:0017136">
    <property type="term" value="F:histone deacetylase activity, NAD-dependent"/>
    <property type="evidence" value="ECO:0007669"/>
    <property type="project" value="TreeGrafter"/>
</dbReference>
<dbReference type="Gene3D" id="3.30.1600.10">
    <property type="entry name" value="SIR2/SIRT2 'Small Domain"/>
    <property type="match status" value="1"/>
</dbReference>
<dbReference type="Pfam" id="PF02146">
    <property type="entry name" value="SIR2"/>
    <property type="match status" value="1"/>
</dbReference>
<dbReference type="InterPro" id="IPR050134">
    <property type="entry name" value="NAD-dep_sirtuin_deacylases"/>
</dbReference>
<evidence type="ECO:0000259" key="3">
    <source>
        <dbReference type="PROSITE" id="PS50305"/>
    </source>
</evidence>
<name>A0A381ZNJ4_9ZZZZ</name>
<organism evidence="4">
    <name type="scientific">marine metagenome</name>
    <dbReference type="NCBI Taxonomy" id="408172"/>
    <lineage>
        <taxon>unclassified sequences</taxon>
        <taxon>metagenomes</taxon>
        <taxon>ecological metagenomes</taxon>
    </lineage>
</organism>
<evidence type="ECO:0000256" key="1">
    <source>
        <dbReference type="ARBA" id="ARBA00022679"/>
    </source>
</evidence>
<dbReference type="InterPro" id="IPR026591">
    <property type="entry name" value="Sirtuin_cat_small_dom_sf"/>
</dbReference>
<evidence type="ECO:0000313" key="4">
    <source>
        <dbReference type="EMBL" id="SVA90835.1"/>
    </source>
</evidence>
<dbReference type="GO" id="GO:0070403">
    <property type="term" value="F:NAD+ binding"/>
    <property type="evidence" value="ECO:0007669"/>
    <property type="project" value="InterPro"/>
</dbReference>
<dbReference type="PANTHER" id="PTHR11085">
    <property type="entry name" value="NAD-DEPENDENT PROTEIN DEACYLASE SIRTUIN-5, MITOCHONDRIAL-RELATED"/>
    <property type="match status" value="1"/>
</dbReference>
<accession>A0A381ZNJ4</accession>
<evidence type="ECO:0000256" key="2">
    <source>
        <dbReference type="ARBA" id="ARBA00023027"/>
    </source>
</evidence>
<dbReference type="AlphaFoldDB" id="A0A381ZNJ4"/>